<dbReference type="PANTHER" id="PTHR43194:SF2">
    <property type="entry name" value="PEROXISOMAL MEMBRANE PROTEIN LPX1"/>
    <property type="match status" value="1"/>
</dbReference>
<dbReference type="SUPFAM" id="SSF53474">
    <property type="entry name" value="alpha/beta-Hydrolases"/>
    <property type="match status" value="1"/>
</dbReference>
<feature type="domain" description="AB hydrolase-1" evidence="2">
    <location>
        <begin position="36"/>
        <end position="268"/>
    </location>
</feature>
<feature type="region of interest" description="Disordered" evidence="1">
    <location>
        <begin position="292"/>
        <end position="320"/>
    </location>
</feature>
<dbReference type="GO" id="GO:0016787">
    <property type="term" value="F:hydrolase activity"/>
    <property type="evidence" value="ECO:0007669"/>
    <property type="project" value="UniProtKB-KW"/>
</dbReference>
<dbReference type="Gene3D" id="3.40.50.1820">
    <property type="entry name" value="alpha/beta hydrolase"/>
    <property type="match status" value="1"/>
</dbReference>
<keyword evidence="3" id="KW-0378">Hydrolase</keyword>
<dbReference type="InterPro" id="IPR000073">
    <property type="entry name" value="AB_hydrolase_1"/>
</dbReference>
<keyword evidence="4" id="KW-1185">Reference proteome</keyword>
<dbReference type="Proteomes" id="UP000019150">
    <property type="component" value="Chromosome"/>
</dbReference>
<dbReference type="PANTHER" id="PTHR43194">
    <property type="entry name" value="HYDROLASE ALPHA/BETA FOLD FAMILY"/>
    <property type="match status" value="1"/>
</dbReference>
<evidence type="ECO:0000256" key="1">
    <source>
        <dbReference type="SAM" id="MobiDB-lite"/>
    </source>
</evidence>
<sequence length="320" mass="33690">MSAGTRLPGTPEPKHLWRLATGATIAGDSWGDPGGPLVVLLHGGGQTRHAWKGAGRALAAAGYRAVAYDARGHGDSDWAADGRYTQNAHVADLCGVLDALGDHRPVLVGASMGGGTSLVAVGEGAVDATALVLVDIAHRIESTGADNINRFMDQKPDGFDNLEEVAEAIAGYRPHTPRPRTSNGLAKNVRLGDDGRYHWHWDPRIRHRTSDLNDRQKRLEGCARDLALPTLLVRGGLSDVLSAAAAGEFLELVPHAEYRNVTGAGHMVAGDRNDAFVAAIIDFLGRTVPVGTTPVQPQSADPAKSPPIPGDFGSDITDIP</sequence>
<dbReference type="InterPro" id="IPR029058">
    <property type="entry name" value="AB_hydrolase_fold"/>
</dbReference>
<dbReference type="EMBL" id="CP006850">
    <property type="protein sequence ID" value="AHH18405.1"/>
    <property type="molecule type" value="Genomic_DNA"/>
</dbReference>
<gene>
    <name evidence="3" type="ORF">NONO_c36180</name>
</gene>
<dbReference type="PRINTS" id="PR00111">
    <property type="entry name" value="ABHYDROLASE"/>
</dbReference>
<name>W5TGF4_9NOCA</name>
<accession>W5TGF4</accession>
<dbReference type="KEGG" id="nno:NONO_c36180"/>
<dbReference type="InterPro" id="IPR050228">
    <property type="entry name" value="Carboxylesterase_BioH"/>
</dbReference>
<dbReference type="STRING" id="1415166.NONO_c36180"/>
<dbReference type="HOGENOM" id="CLU_020336_31_0_11"/>
<organism evidence="3 4">
    <name type="scientific">Nocardia nova SH22a</name>
    <dbReference type="NCBI Taxonomy" id="1415166"/>
    <lineage>
        <taxon>Bacteria</taxon>
        <taxon>Bacillati</taxon>
        <taxon>Actinomycetota</taxon>
        <taxon>Actinomycetes</taxon>
        <taxon>Mycobacteriales</taxon>
        <taxon>Nocardiaceae</taxon>
        <taxon>Nocardia</taxon>
    </lineage>
</organism>
<dbReference type="AlphaFoldDB" id="W5TGF4"/>
<proteinExistence type="predicted"/>
<evidence type="ECO:0000313" key="3">
    <source>
        <dbReference type="EMBL" id="AHH18405.1"/>
    </source>
</evidence>
<dbReference type="PATRIC" id="fig|1415166.3.peg.3712"/>
<dbReference type="Pfam" id="PF00561">
    <property type="entry name" value="Abhydrolase_1"/>
    <property type="match status" value="1"/>
</dbReference>
<dbReference type="eggNOG" id="COG2267">
    <property type="taxonomic scope" value="Bacteria"/>
</dbReference>
<reference evidence="3 4" key="1">
    <citation type="journal article" date="2014" name="Appl. Environ. Microbiol.">
        <title>Insights into the Microbial Degradation of Rubber and Gutta-Percha by Analysis of the Complete Genome of Nocardia nova SH22a.</title>
        <authorList>
            <person name="Luo Q."/>
            <person name="Hiessl S."/>
            <person name="Poehlein A."/>
            <person name="Daniel R."/>
            <person name="Steinbuchel A."/>
        </authorList>
    </citation>
    <scope>NUCLEOTIDE SEQUENCE [LARGE SCALE GENOMIC DNA]</scope>
    <source>
        <strain evidence="3">SH22a</strain>
    </source>
</reference>
<evidence type="ECO:0000313" key="4">
    <source>
        <dbReference type="Proteomes" id="UP000019150"/>
    </source>
</evidence>
<dbReference type="RefSeq" id="WP_025349845.1">
    <property type="nucleotide sequence ID" value="NZ_CP006850.1"/>
</dbReference>
<evidence type="ECO:0000259" key="2">
    <source>
        <dbReference type="Pfam" id="PF00561"/>
    </source>
</evidence>
<protein>
    <submittedName>
        <fullName evidence="3">Alpha/beta hydrolase family protein</fullName>
    </submittedName>
</protein>